<comment type="caution">
    <text evidence="7">The sequence shown here is derived from an EMBL/GenBank/DDBJ whole genome shotgun (WGS) entry which is preliminary data.</text>
</comment>
<evidence type="ECO:0000259" key="6">
    <source>
        <dbReference type="Pfam" id="PF02782"/>
    </source>
</evidence>
<evidence type="ECO:0000256" key="3">
    <source>
        <dbReference type="ARBA" id="ARBA00022777"/>
    </source>
</evidence>
<keyword evidence="3 4" id="KW-0418">Kinase</keyword>
<dbReference type="InterPro" id="IPR018483">
    <property type="entry name" value="Carb_kinase_FGGY_CS"/>
</dbReference>
<dbReference type="CDD" id="cd07770">
    <property type="entry name" value="ASKHA_NBD_FGGY_GntK"/>
    <property type="match status" value="1"/>
</dbReference>
<dbReference type="InterPro" id="IPR018485">
    <property type="entry name" value="FGGY_C"/>
</dbReference>
<sequence length="503" mass="53832">MAEIIGVDIGTTSTKVILYNQAGKIIASENHGYPLYQTVPGMAEESPTAIYDAVVAGITAVAAKATQPVAGLSFSAAMHSLILLDDQFVPLTRMYTWADNRAAAAAAQLRALPNAHELYRHTGTPLHPMTPLSKLVWLAQTQPTLHQQARWFVDIKAYILHRLCGQLVTDYSLANATGLFNLQTFDWDAQALKLAQVQATQLPQLVDTTTQLTGFDPQLAATLHLSPATPLIVGASDGCLANLGVNAIDPGIAAVTIGTSGAVRVVTDTPKLDPEGRLFCYYLAPHRWVVGGPVNNGGNVLHWVQETLFAAETAANATTGQSTYDLITSLAAKVPAGSHGLLMHPYLNGERAPLWDANARGAYFGLTARHTRAEMARAAMEGIIFNLAHVAKMVQALTGPFTNLQATGGFARSTTWRQILADIFDTTVTVPASTEGSSLGAAVLGFESLGLITNLAEVHHLVGNTTSQVPNPTNVQTYQALFPIYEQLAEAYQPIFKELAKFK</sequence>
<dbReference type="PANTHER" id="PTHR43095:SF2">
    <property type="entry name" value="GLUCONOKINASE"/>
    <property type="match status" value="1"/>
</dbReference>
<dbReference type="EC" id="2.7.1.12" evidence="7"/>
<protein>
    <submittedName>
        <fullName evidence="7">Gluconokinase</fullName>
        <ecNumber evidence="7">2.7.1.12</ecNumber>
    </submittedName>
</protein>
<evidence type="ECO:0000256" key="1">
    <source>
        <dbReference type="ARBA" id="ARBA00009156"/>
    </source>
</evidence>
<evidence type="ECO:0000259" key="5">
    <source>
        <dbReference type="Pfam" id="PF00370"/>
    </source>
</evidence>
<dbReference type="Pfam" id="PF02782">
    <property type="entry name" value="FGGY_C"/>
    <property type="match status" value="1"/>
</dbReference>
<dbReference type="InterPro" id="IPR018484">
    <property type="entry name" value="FGGY_N"/>
</dbReference>
<evidence type="ECO:0000313" key="8">
    <source>
        <dbReference type="Proteomes" id="UP001227831"/>
    </source>
</evidence>
<evidence type="ECO:0000256" key="2">
    <source>
        <dbReference type="ARBA" id="ARBA00022679"/>
    </source>
</evidence>
<accession>A0ABU1A8G7</accession>
<dbReference type="InterPro" id="IPR043129">
    <property type="entry name" value="ATPase_NBD"/>
</dbReference>
<dbReference type="EMBL" id="JAVCWF010000001">
    <property type="protein sequence ID" value="MDQ7936930.1"/>
    <property type="molecule type" value="Genomic_DNA"/>
</dbReference>
<keyword evidence="8" id="KW-1185">Reference proteome</keyword>
<feature type="domain" description="Carbohydrate kinase FGGY C-terminal" evidence="6">
    <location>
        <begin position="253"/>
        <end position="446"/>
    </location>
</feature>
<organism evidence="7 8">
    <name type="scientific">Lactiplantibacillus brownii</name>
    <dbReference type="NCBI Taxonomy" id="3069269"/>
    <lineage>
        <taxon>Bacteria</taxon>
        <taxon>Bacillati</taxon>
        <taxon>Bacillota</taxon>
        <taxon>Bacilli</taxon>
        <taxon>Lactobacillales</taxon>
        <taxon>Lactobacillaceae</taxon>
        <taxon>Lactiplantibacillus</taxon>
    </lineage>
</organism>
<dbReference type="InterPro" id="IPR000577">
    <property type="entry name" value="Carb_kinase_FGGY"/>
</dbReference>
<dbReference type="PIRSF" id="PIRSF000538">
    <property type="entry name" value="GlpK"/>
    <property type="match status" value="1"/>
</dbReference>
<comment type="similarity">
    <text evidence="1 4">Belongs to the FGGY kinase family.</text>
</comment>
<dbReference type="Proteomes" id="UP001227831">
    <property type="component" value="Unassembled WGS sequence"/>
</dbReference>
<proteinExistence type="inferred from homology"/>
<evidence type="ECO:0000256" key="4">
    <source>
        <dbReference type="RuleBase" id="RU003733"/>
    </source>
</evidence>
<dbReference type="SUPFAM" id="SSF53067">
    <property type="entry name" value="Actin-like ATPase domain"/>
    <property type="match status" value="2"/>
</dbReference>
<dbReference type="RefSeq" id="WP_308702718.1">
    <property type="nucleotide sequence ID" value="NZ_AP027463.1"/>
</dbReference>
<name>A0ABU1A8G7_9LACO</name>
<dbReference type="Pfam" id="PF00370">
    <property type="entry name" value="FGGY_N"/>
    <property type="match status" value="1"/>
</dbReference>
<evidence type="ECO:0000313" key="7">
    <source>
        <dbReference type="EMBL" id="MDQ7936930.1"/>
    </source>
</evidence>
<dbReference type="Gene3D" id="3.30.420.40">
    <property type="match status" value="2"/>
</dbReference>
<dbReference type="InterPro" id="IPR050406">
    <property type="entry name" value="FGGY_Carb_Kinase"/>
</dbReference>
<gene>
    <name evidence="7" type="ORF">RA086_04640</name>
</gene>
<reference evidence="7 8" key="1">
    <citation type="journal article" date="2023" name="Int. J. Syst. Evol. Microbiol.">
        <title>Lactiplantibacillus brownii sp. nov., a novel psychrotolerant species isolated from sauerkraut.</title>
        <authorList>
            <person name="Heng Y.C."/>
            <person name="Silvaraju S."/>
            <person name="Lee J.K.Y."/>
            <person name="Kittelmann S."/>
        </authorList>
    </citation>
    <scope>NUCLEOTIDE SEQUENCE [LARGE SCALE GENOMIC DNA]</scope>
    <source>
        <strain evidence="7 8">WILCCON 0030</strain>
    </source>
</reference>
<dbReference type="GO" id="GO:0046316">
    <property type="term" value="F:gluconokinase activity"/>
    <property type="evidence" value="ECO:0007669"/>
    <property type="project" value="UniProtKB-EC"/>
</dbReference>
<feature type="domain" description="Carbohydrate kinase FGGY N-terminal" evidence="5">
    <location>
        <begin position="4"/>
        <end position="244"/>
    </location>
</feature>
<dbReference type="PANTHER" id="PTHR43095">
    <property type="entry name" value="SUGAR KINASE"/>
    <property type="match status" value="1"/>
</dbReference>
<keyword evidence="2 4" id="KW-0808">Transferase</keyword>
<dbReference type="PROSITE" id="PS00445">
    <property type="entry name" value="FGGY_KINASES_2"/>
    <property type="match status" value="1"/>
</dbReference>